<dbReference type="STRING" id="1965070.A0A3S4RAE7"/>
<dbReference type="SUPFAM" id="SSF51735">
    <property type="entry name" value="NAD(P)-binding Rossmann-fold domains"/>
    <property type="match status" value="1"/>
</dbReference>
<evidence type="ECO:0000313" key="5">
    <source>
        <dbReference type="EMBL" id="RWS15245.1"/>
    </source>
</evidence>
<reference evidence="4 7" key="1">
    <citation type="journal article" date="2018" name="Gigascience">
        <title>Genomes of trombidid mites reveal novel predicted allergens and laterally-transferred genes associated with secondary metabolism.</title>
        <authorList>
            <person name="Dong X."/>
            <person name="Chaisiri K."/>
            <person name="Xia D."/>
            <person name="Armstrong S.D."/>
            <person name="Fang Y."/>
            <person name="Donnelly M.J."/>
            <person name="Kadowaki T."/>
            <person name="McGarry J.W."/>
            <person name="Darby A.C."/>
            <person name="Makepeace B.L."/>
        </authorList>
    </citation>
    <scope>NUCLEOTIDE SEQUENCE [LARGE SCALE GENOMIC DNA]</scope>
    <source>
        <strain evidence="4">UoL-WK</strain>
    </source>
</reference>
<keyword evidence="3" id="KW-0812">Transmembrane</keyword>
<evidence type="ECO:0000313" key="6">
    <source>
        <dbReference type="EMBL" id="RWS15532.1"/>
    </source>
</evidence>
<dbReference type="PROSITE" id="PS00061">
    <property type="entry name" value="ADH_SHORT"/>
    <property type="match status" value="1"/>
</dbReference>
<accession>A0A3S4RAE7</accession>
<dbReference type="PRINTS" id="PR00081">
    <property type="entry name" value="GDHRDH"/>
</dbReference>
<feature type="transmembrane region" description="Helical" evidence="3">
    <location>
        <begin position="36"/>
        <end position="53"/>
    </location>
</feature>
<dbReference type="InterPro" id="IPR036291">
    <property type="entry name" value="NAD(P)-bd_dom_sf"/>
</dbReference>
<dbReference type="AlphaFoldDB" id="A0A3S4RAE7"/>
<sequence length="372" mass="41771">MMKTNLNFGLLLFAVFCILYGLIISTKRAESLGSSLLFLFVAYISWQLSNFLWNKVTLIPKELVSPFGKAVMITGCDTGFGHILAKRLNKYGFYVYAGCLFPEGDGANQLRSECADNLHIVKLDVTKDDEIYKAAQEVKESIGDRKLWAVVNNAGILISAEIEMGDIQCFDTQMDVNCLGIVRVTKAFLPLLRKAKGRVVNMASLAGRYSIPGMVAYCMSKAAVISFSDGLRREMKKWDVDVITIEPHLFKTNLCDDKSQKSCLLNLWNRTPIDVRQEYGESYFAGFQTLLDHMLGSARSKITNVVDTMAIAVTHQSVSPNYLVLGDFERLRICIWNLLPVRVLDLISHLLCIRYTGKPVFQRSQKTSAKCK</sequence>
<dbReference type="OrthoDB" id="294295at2759"/>
<dbReference type="PANTHER" id="PTHR43313">
    <property type="entry name" value="SHORT-CHAIN DEHYDROGENASE/REDUCTASE FAMILY 9C"/>
    <property type="match status" value="1"/>
</dbReference>
<organism evidence="4 7">
    <name type="scientific">Dinothrombium tinctorium</name>
    <dbReference type="NCBI Taxonomy" id="1965070"/>
    <lineage>
        <taxon>Eukaryota</taxon>
        <taxon>Metazoa</taxon>
        <taxon>Ecdysozoa</taxon>
        <taxon>Arthropoda</taxon>
        <taxon>Chelicerata</taxon>
        <taxon>Arachnida</taxon>
        <taxon>Acari</taxon>
        <taxon>Acariformes</taxon>
        <taxon>Trombidiformes</taxon>
        <taxon>Prostigmata</taxon>
        <taxon>Anystina</taxon>
        <taxon>Parasitengona</taxon>
        <taxon>Trombidioidea</taxon>
        <taxon>Trombidiidae</taxon>
        <taxon>Dinothrombium</taxon>
    </lineage>
</organism>
<protein>
    <submittedName>
        <fullName evidence="4">Retinol dehydrogenase 3-like protein</fullName>
    </submittedName>
</protein>
<dbReference type="EMBL" id="NCKU01000432">
    <property type="protein sequence ID" value="RWS15532.1"/>
    <property type="molecule type" value="Genomic_DNA"/>
</dbReference>
<evidence type="ECO:0000256" key="1">
    <source>
        <dbReference type="ARBA" id="ARBA00023002"/>
    </source>
</evidence>
<dbReference type="EMBL" id="NCKU01000912">
    <property type="protein sequence ID" value="RWS13694.1"/>
    <property type="molecule type" value="Genomic_DNA"/>
</dbReference>
<dbReference type="PRINTS" id="PR00080">
    <property type="entry name" value="SDRFAMILY"/>
</dbReference>
<proteinExistence type="inferred from homology"/>
<evidence type="ECO:0000313" key="4">
    <source>
        <dbReference type="EMBL" id="RWS13694.1"/>
    </source>
</evidence>
<comment type="caution">
    <text evidence="4">The sequence shown here is derived from an EMBL/GenBank/DDBJ whole genome shotgun (WGS) entry which is preliminary data.</text>
</comment>
<keyword evidence="3" id="KW-0472">Membrane</keyword>
<feature type="transmembrane region" description="Helical" evidence="3">
    <location>
        <begin position="6"/>
        <end position="24"/>
    </location>
</feature>
<dbReference type="InterPro" id="IPR020904">
    <property type="entry name" value="Sc_DH/Rdtase_CS"/>
</dbReference>
<dbReference type="PANTHER" id="PTHR43313:SF36">
    <property type="entry name" value="D-BETA-HYDROXYBUTYRATE DEHYDROGENASE, MITOCHONDRIAL"/>
    <property type="match status" value="1"/>
</dbReference>
<evidence type="ECO:0000256" key="2">
    <source>
        <dbReference type="RuleBase" id="RU000363"/>
    </source>
</evidence>
<evidence type="ECO:0000313" key="7">
    <source>
        <dbReference type="Proteomes" id="UP000285301"/>
    </source>
</evidence>
<dbReference type="Pfam" id="PF00106">
    <property type="entry name" value="adh_short"/>
    <property type="match status" value="1"/>
</dbReference>
<dbReference type="GO" id="GO:0016491">
    <property type="term" value="F:oxidoreductase activity"/>
    <property type="evidence" value="ECO:0007669"/>
    <property type="project" value="UniProtKB-KW"/>
</dbReference>
<comment type="similarity">
    <text evidence="2">Belongs to the short-chain dehydrogenases/reductases (SDR) family.</text>
</comment>
<evidence type="ECO:0000256" key="3">
    <source>
        <dbReference type="SAM" id="Phobius"/>
    </source>
</evidence>
<gene>
    <name evidence="6" type="ORF">B4U79_07451</name>
    <name evidence="5" type="ORF">B4U79_13475</name>
    <name evidence="4" type="ORF">B4U79_13762</name>
</gene>
<keyword evidence="1" id="KW-0560">Oxidoreductase</keyword>
<dbReference type="GO" id="GO:0008202">
    <property type="term" value="P:steroid metabolic process"/>
    <property type="evidence" value="ECO:0007669"/>
    <property type="project" value="TreeGrafter"/>
</dbReference>
<name>A0A3S4RAE7_9ACAR</name>
<keyword evidence="3" id="KW-1133">Transmembrane helix</keyword>
<dbReference type="InterPro" id="IPR002347">
    <property type="entry name" value="SDR_fam"/>
</dbReference>
<dbReference type="EMBL" id="NCKU01000508">
    <property type="protein sequence ID" value="RWS15245.1"/>
    <property type="molecule type" value="Genomic_DNA"/>
</dbReference>
<reference evidence="4" key="2">
    <citation type="submission" date="2018-11" db="EMBL/GenBank/DDBJ databases">
        <title>Trombidioid mite genomics.</title>
        <authorList>
            <person name="Dong X."/>
        </authorList>
    </citation>
    <scope>NUCLEOTIDE SEQUENCE</scope>
    <source>
        <strain evidence="4">UoL-WK</strain>
    </source>
</reference>
<keyword evidence="7" id="KW-1185">Reference proteome</keyword>
<dbReference type="Proteomes" id="UP000285301">
    <property type="component" value="Unassembled WGS sequence"/>
</dbReference>
<dbReference type="Gene3D" id="3.40.50.720">
    <property type="entry name" value="NAD(P)-binding Rossmann-like Domain"/>
    <property type="match status" value="1"/>
</dbReference>